<evidence type="ECO:0000256" key="1">
    <source>
        <dbReference type="ARBA" id="ARBA00022729"/>
    </source>
</evidence>
<dbReference type="AlphaFoldDB" id="A0A5R8KBX4"/>
<protein>
    <submittedName>
        <fullName evidence="2">PEP-CTERM sorting domain-containing protein</fullName>
    </submittedName>
</protein>
<dbReference type="InterPro" id="IPR011050">
    <property type="entry name" value="Pectin_lyase_fold/virulence"/>
</dbReference>
<dbReference type="InterPro" id="IPR013424">
    <property type="entry name" value="Ice-binding_C"/>
</dbReference>
<dbReference type="InterPro" id="IPR013425">
    <property type="entry name" value="Autotrns_rpt"/>
</dbReference>
<keyword evidence="3" id="KW-1185">Reference proteome</keyword>
<accession>A0A5R8KBX4</accession>
<comment type="caution">
    <text evidence="2">The sequence shown here is derived from an EMBL/GenBank/DDBJ whole genome shotgun (WGS) entry which is preliminary data.</text>
</comment>
<keyword evidence="1" id="KW-0732">Signal</keyword>
<dbReference type="Pfam" id="PF12951">
    <property type="entry name" value="PATR"/>
    <property type="match status" value="3"/>
</dbReference>
<dbReference type="SUPFAM" id="SSF51126">
    <property type="entry name" value="Pectin lyase-like"/>
    <property type="match status" value="1"/>
</dbReference>
<evidence type="ECO:0000313" key="2">
    <source>
        <dbReference type="EMBL" id="TLD69808.1"/>
    </source>
</evidence>
<dbReference type="EMBL" id="VAUV01000011">
    <property type="protein sequence ID" value="TLD69808.1"/>
    <property type="molecule type" value="Genomic_DNA"/>
</dbReference>
<dbReference type="NCBIfam" id="TIGR02595">
    <property type="entry name" value="PEP_CTERM"/>
    <property type="match status" value="1"/>
</dbReference>
<reference evidence="2 3" key="1">
    <citation type="submission" date="2019-05" db="EMBL/GenBank/DDBJ databases">
        <title>Verrucobacter flavum gen. nov., sp. nov. a new member of the family Verrucomicrobiaceae.</title>
        <authorList>
            <person name="Szuroczki S."/>
            <person name="Abbaszade G."/>
            <person name="Szabo A."/>
            <person name="Felfoldi T."/>
            <person name="Schumann P."/>
            <person name="Boka K."/>
            <person name="Keki Z."/>
            <person name="Toumi M."/>
            <person name="Toth E."/>
        </authorList>
    </citation>
    <scope>NUCLEOTIDE SEQUENCE [LARGE SCALE GENOMIC DNA]</scope>
    <source>
        <strain evidence="2 3">MG-N-17</strain>
    </source>
</reference>
<proteinExistence type="predicted"/>
<name>A0A5R8KBX4_9BACT</name>
<organism evidence="2 3">
    <name type="scientific">Phragmitibacter flavus</name>
    <dbReference type="NCBI Taxonomy" id="2576071"/>
    <lineage>
        <taxon>Bacteria</taxon>
        <taxon>Pseudomonadati</taxon>
        <taxon>Verrucomicrobiota</taxon>
        <taxon>Verrucomicrobiia</taxon>
        <taxon>Verrucomicrobiales</taxon>
        <taxon>Verrucomicrobiaceae</taxon>
        <taxon>Phragmitibacter</taxon>
    </lineage>
</organism>
<dbReference type="Proteomes" id="UP000306196">
    <property type="component" value="Unassembled WGS sequence"/>
</dbReference>
<evidence type="ECO:0000313" key="3">
    <source>
        <dbReference type="Proteomes" id="UP000306196"/>
    </source>
</evidence>
<dbReference type="NCBIfam" id="TIGR02601">
    <property type="entry name" value="autotrns_rpt"/>
    <property type="match status" value="2"/>
</dbReference>
<sequence length="872" mass="86696">MKIIRSCHARRLRGAHKTPMPLMVRSTHHFLLAVTMLFLISGADLALGQTTRTWNGATADLNTAANWTPSGLVADGDPIRFDGGGANDSPTFDSSFQGSTGIGMGNITVTSGQTDPLNITNTGAANLIFRLANGAGIAIESGAGATSFGGGGNAFLLVLGSGTGIHSADFLNNSVNTALFNSNVTLVSGGTTTQTAAFAGTGNWTIAGPVTNNIAITKSGTGTLELNGTNNYSGLTTITGGTLKAGSSSALGSTAAGTIIEANGTLDINGQNLQGEAITVAGTITNTGATQSNALRNVTLSGNATLTGTSRWDIRGGGGTLNLAGFTAEKTGINTVAIVDSAISAGNITITAGTLSLTRSTWTSGLLTVNSTGIALFENNSTGTYSMNVALSGGTMRTIGSNTVLSGPIALTGTNTVAVATGIVQTLSGPVSGAGAITKTEAGTLVLSGTNSHSGGTIIGPGTNGILRVTNTAGLGTGAVTVNGGILELLNNGAGNNGTITHTNNVIINSGNNSTIHVGNNGANTGNTIVIGNTSFNLGNSTLNVTGANDYQLRINALLTGGGSAGTAVLNPTTANIIVGNYTNGSVARTLQLGGTSTGNIIQGNMANGGGTGVVTIHKTDNSTWSLNGNNTFSGGTSITAGTLLANNTGSTSATGTGAITLASGAILGGSGRVAPTGTNGISIQGTISPGTPGVLDGIGTFTLAPATGNATFAATGAVIFQLKSNGTNGLDITLDSLGNIATLGGTYNGTGADRLIFDATGTGLLDLTGASDGSFNVVFASGYTPMLGDAFDLLDWDNALGIDTRLLNLQSLTGYDPTWVWDDSRFVSDGVIAITTVVPEPGRAMLLIAGLAALITRRRRQVAPLQFHSAA</sequence>
<dbReference type="OrthoDB" id="8613300at2"/>
<gene>
    <name evidence="2" type="ORF">FEM03_15910</name>
</gene>